<dbReference type="PANTHER" id="PTHR44591">
    <property type="entry name" value="STRESS RESPONSE REGULATOR PROTEIN 1"/>
    <property type="match status" value="1"/>
</dbReference>
<evidence type="ECO:0000256" key="1">
    <source>
        <dbReference type="ARBA" id="ARBA00022553"/>
    </source>
</evidence>
<gene>
    <name evidence="4" type="ORF">ACFPP7_20455</name>
</gene>
<dbReference type="Gene3D" id="3.40.50.2300">
    <property type="match status" value="1"/>
</dbReference>
<accession>A0ABW0QGD7</accession>
<evidence type="ECO:0000259" key="3">
    <source>
        <dbReference type="PROSITE" id="PS50110"/>
    </source>
</evidence>
<dbReference type="SUPFAM" id="SSF52172">
    <property type="entry name" value="CheY-like"/>
    <property type="match status" value="1"/>
</dbReference>
<keyword evidence="1 2" id="KW-0597">Phosphoprotein</keyword>
<dbReference type="Pfam" id="PF00072">
    <property type="entry name" value="Response_reg"/>
    <property type="match status" value="1"/>
</dbReference>
<keyword evidence="5" id="KW-1185">Reference proteome</keyword>
<evidence type="ECO:0000313" key="4">
    <source>
        <dbReference type="EMBL" id="MFC5523264.1"/>
    </source>
</evidence>
<dbReference type="PANTHER" id="PTHR44591:SF3">
    <property type="entry name" value="RESPONSE REGULATORY DOMAIN-CONTAINING PROTEIN"/>
    <property type="match status" value="1"/>
</dbReference>
<dbReference type="SMART" id="SM00448">
    <property type="entry name" value="REC"/>
    <property type="match status" value="1"/>
</dbReference>
<dbReference type="InterPro" id="IPR001789">
    <property type="entry name" value="Sig_transdc_resp-reg_receiver"/>
</dbReference>
<dbReference type="CDD" id="cd17574">
    <property type="entry name" value="REC_OmpR"/>
    <property type="match status" value="1"/>
</dbReference>
<organism evidence="4 5">
    <name type="scientific">Polaromonas jejuensis</name>
    <dbReference type="NCBI Taxonomy" id="457502"/>
    <lineage>
        <taxon>Bacteria</taxon>
        <taxon>Pseudomonadati</taxon>
        <taxon>Pseudomonadota</taxon>
        <taxon>Betaproteobacteria</taxon>
        <taxon>Burkholderiales</taxon>
        <taxon>Comamonadaceae</taxon>
        <taxon>Polaromonas</taxon>
    </lineage>
</organism>
<feature type="modified residue" description="4-aspartylphosphate" evidence="2">
    <location>
        <position position="182"/>
    </location>
</feature>
<evidence type="ECO:0000256" key="2">
    <source>
        <dbReference type="PROSITE-ProRule" id="PRU00169"/>
    </source>
</evidence>
<feature type="domain" description="Response regulatory" evidence="3">
    <location>
        <begin position="132"/>
        <end position="249"/>
    </location>
</feature>
<sequence>MHDKEVYSLTPLGEHQLRGAMTTALPAEVELLVRVDGILTLGQIKAGMKPFPPDDFDATFSRLIDRGLLRVRIDDPFADQFTIKPSKKALTLATAEADAGTASLQKAGYFVRIARKRPLRVLPEEEEEEELSALIVEDEPHLAKFLQHYLTFEGFDARIAGARAEIVAELRKLPVPDLVLLDVMLPDADGFDILLRMRQHPALKNVPVIMMTGKATREAVIKGLAGGADGYVTKPFEADALLEAVRTVTGLPDDRPAIPPSTEPWPEKAK</sequence>
<dbReference type="InterPro" id="IPR050595">
    <property type="entry name" value="Bact_response_regulator"/>
</dbReference>
<reference evidence="5" key="1">
    <citation type="journal article" date="2019" name="Int. J. Syst. Evol. Microbiol.">
        <title>The Global Catalogue of Microorganisms (GCM) 10K type strain sequencing project: providing services to taxonomists for standard genome sequencing and annotation.</title>
        <authorList>
            <consortium name="The Broad Institute Genomics Platform"/>
            <consortium name="The Broad Institute Genome Sequencing Center for Infectious Disease"/>
            <person name="Wu L."/>
            <person name="Ma J."/>
        </authorList>
    </citation>
    <scope>NUCLEOTIDE SEQUENCE [LARGE SCALE GENOMIC DNA]</scope>
    <source>
        <strain evidence="5">CGMCC 4.7277</strain>
    </source>
</reference>
<evidence type="ECO:0000313" key="5">
    <source>
        <dbReference type="Proteomes" id="UP001596084"/>
    </source>
</evidence>
<dbReference type="RefSeq" id="WP_157090320.1">
    <property type="nucleotide sequence ID" value="NZ_JBHSMX010000064.1"/>
</dbReference>
<name>A0ABW0QGD7_9BURK</name>
<protein>
    <submittedName>
        <fullName evidence="4">Response regulator transcription factor</fullName>
    </submittedName>
</protein>
<dbReference type="EMBL" id="JBHSMX010000064">
    <property type="protein sequence ID" value="MFC5523264.1"/>
    <property type="molecule type" value="Genomic_DNA"/>
</dbReference>
<dbReference type="InterPro" id="IPR011006">
    <property type="entry name" value="CheY-like_superfamily"/>
</dbReference>
<dbReference type="Proteomes" id="UP001596084">
    <property type="component" value="Unassembled WGS sequence"/>
</dbReference>
<comment type="caution">
    <text evidence="4">The sequence shown here is derived from an EMBL/GenBank/DDBJ whole genome shotgun (WGS) entry which is preliminary data.</text>
</comment>
<proteinExistence type="predicted"/>
<dbReference type="PROSITE" id="PS50110">
    <property type="entry name" value="RESPONSE_REGULATORY"/>
    <property type="match status" value="1"/>
</dbReference>